<keyword evidence="2" id="KW-0677">Repeat</keyword>
<dbReference type="InterPro" id="IPR001611">
    <property type="entry name" value="Leu-rich_rpt"/>
</dbReference>
<protein>
    <submittedName>
        <fullName evidence="4">Leucine rich repeat-containing protein</fullName>
    </submittedName>
</protein>
<feature type="compositionally biased region" description="Basic and acidic residues" evidence="3">
    <location>
        <begin position="405"/>
        <end position="414"/>
    </location>
</feature>
<dbReference type="GeneID" id="40310176"/>
<evidence type="ECO:0000256" key="1">
    <source>
        <dbReference type="ARBA" id="ARBA00022614"/>
    </source>
</evidence>
<dbReference type="InterPro" id="IPR025875">
    <property type="entry name" value="Leu-rich_rpt_4"/>
</dbReference>
<dbReference type="SUPFAM" id="SSF52047">
    <property type="entry name" value="RNI-like"/>
    <property type="match status" value="1"/>
</dbReference>
<dbReference type="PANTHER" id="PTHR45617:SF169">
    <property type="entry name" value="LRRCT DOMAIN-CONTAINING PROTEIN"/>
    <property type="match status" value="1"/>
</dbReference>
<dbReference type="AlphaFoldDB" id="A0A2A9MI14"/>
<reference evidence="4 5" key="1">
    <citation type="submission" date="2017-09" db="EMBL/GenBank/DDBJ databases">
        <title>Genome sequencing of Besnoitia besnoiti strain Bb-Ger1.</title>
        <authorList>
            <person name="Schares G."/>
            <person name="Venepally P."/>
            <person name="Lorenzi H.A."/>
        </authorList>
    </citation>
    <scope>NUCLEOTIDE SEQUENCE [LARGE SCALE GENOMIC DNA]</scope>
    <source>
        <strain evidence="4 5">Bb-Ger1</strain>
    </source>
</reference>
<dbReference type="Gene3D" id="3.80.10.10">
    <property type="entry name" value="Ribonuclease Inhibitor"/>
    <property type="match status" value="1"/>
</dbReference>
<gene>
    <name evidence="4" type="ORF">BESB_052470</name>
</gene>
<dbReference type="RefSeq" id="XP_029219605.1">
    <property type="nucleotide sequence ID" value="XM_029363682.1"/>
</dbReference>
<sequence length="598" mass="65505">MAPTVLSASNASSDGSGSRYQGNAVRVPERRSGFAPQFFDLRADDSVQDHLNSPSATPDIYDVDWQNTHSPHALPSEAAEDNDLGQGFPSSSEGLGTTTVEDDESGTNALLSNISMLTTDTVSMEALLASPRIFSCMTKLTVISYEGLQLQGRDLASLGCIPSLRQLKLRKCGIKNLDFLVSFVGRSPVEEVDVAANDISSLPPRSSFARATLPRCFGQLTDWSHMAEQRMEKFPSSLRTLDLSYNRITDMRSLEALAEFPNLHVVRLNGNDMSKCLETDASLARNLAEWPRCRSKSRLSHAGDDGCLTSEVVSPTDKTNRHRSTELQTALQKIVCENETLYEQLQAARLALAAGQETSASGAERSPRTSGAAGAVIKRDTQREHHARTWAIPRLLPATRSLQGETERVRDSHGRSLRNTGQLDAASNGYSVIAAHPEDTSAEEQTPALLPRLDRARRAFINGLYRVGEADEASSLYYWTAAAMTQLENMRLILPPVQIPGATPETNRVLQTLLRLHYLEKLLIRRFLEEAHQYLRSAAALADAQRRLHAIDAEISSVVSAVKYFGGAPSPRHSPGSVSEQKIGKSAFKPNRSKSLAR</sequence>
<evidence type="ECO:0000256" key="3">
    <source>
        <dbReference type="SAM" id="MobiDB-lite"/>
    </source>
</evidence>
<feature type="region of interest" description="Disordered" evidence="3">
    <location>
        <begin position="358"/>
        <end position="422"/>
    </location>
</feature>
<keyword evidence="5" id="KW-1185">Reference proteome</keyword>
<proteinExistence type="predicted"/>
<feature type="compositionally biased region" description="Low complexity" evidence="3">
    <location>
        <begin position="7"/>
        <end position="18"/>
    </location>
</feature>
<feature type="region of interest" description="Disordered" evidence="3">
    <location>
        <begin position="1"/>
        <end position="31"/>
    </location>
</feature>
<dbReference type="PROSITE" id="PS51450">
    <property type="entry name" value="LRR"/>
    <property type="match status" value="1"/>
</dbReference>
<evidence type="ECO:0000256" key="2">
    <source>
        <dbReference type="ARBA" id="ARBA00022737"/>
    </source>
</evidence>
<keyword evidence="1" id="KW-0433">Leucine-rich repeat</keyword>
<organism evidence="4 5">
    <name type="scientific">Besnoitia besnoiti</name>
    <name type="common">Apicomplexan protozoan</name>
    <dbReference type="NCBI Taxonomy" id="94643"/>
    <lineage>
        <taxon>Eukaryota</taxon>
        <taxon>Sar</taxon>
        <taxon>Alveolata</taxon>
        <taxon>Apicomplexa</taxon>
        <taxon>Conoidasida</taxon>
        <taxon>Coccidia</taxon>
        <taxon>Eucoccidiorida</taxon>
        <taxon>Eimeriorina</taxon>
        <taxon>Sarcocystidae</taxon>
        <taxon>Besnoitia</taxon>
    </lineage>
</organism>
<accession>A0A2A9MI14</accession>
<feature type="region of interest" description="Disordered" evidence="3">
    <location>
        <begin position="568"/>
        <end position="598"/>
    </location>
</feature>
<comment type="caution">
    <text evidence="4">The sequence shown here is derived from an EMBL/GenBank/DDBJ whole genome shotgun (WGS) entry which is preliminary data.</text>
</comment>
<dbReference type="PANTHER" id="PTHR45617">
    <property type="entry name" value="LEUCINE RICH REPEAT FAMILY PROTEIN"/>
    <property type="match status" value="1"/>
</dbReference>
<dbReference type="VEuPathDB" id="ToxoDB:BESB_052470"/>
<evidence type="ECO:0000313" key="4">
    <source>
        <dbReference type="EMBL" id="PFH35596.1"/>
    </source>
</evidence>
<evidence type="ECO:0000313" key="5">
    <source>
        <dbReference type="Proteomes" id="UP000224006"/>
    </source>
</evidence>
<dbReference type="Pfam" id="PF12799">
    <property type="entry name" value="LRR_4"/>
    <property type="match status" value="1"/>
</dbReference>
<feature type="region of interest" description="Disordered" evidence="3">
    <location>
        <begin position="45"/>
        <end position="104"/>
    </location>
</feature>
<feature type="compositionally biased region" description="Polar residues" evidence="3">
    <location>
        <begin position="88"/>
        <end position="99"/>
    </location>
</feature>
<name>A0A2A9MI14_BESBE</name>
<dbReference type="InterPro" id="IPR032675">
    <property type="entry name" value="LRR_dom_sf"/>
</dbReference>
<dbReference type="EMBL" id="NWUJ01000004">
    <property type="protein sequence ID" value="PFH35596.1"/>
    <property type="molecule type" value="Genomic_DNA"/>
</dbReference>
<dbReference type="OrthoDB" id="71280at2759"/>
<dbReference type="KEGG" id="bbes:BESB_052470"/>
<dbReference type="Proteomes" id="UP000224006">
    <property type="component" value="Chromosome IV"/>
</dbReference>